<evidence type="ECO:0000313" key="3">
    <source>
        <dbReference type="Proteomes" id="UP000198356"/>
    </source>
</evidence>
<feature type="transmembrane region" description="Helical" evidence="1">
    <location>
        <begin position="266"/>
        <end position="288"/>
    </location>
</feature>
<keyword evidence="1" id="KW-0812">Transmembrane</keyword>
<feature type="transmembrane region" description="Helical" evidence="1">
    <location>
        <begin position="171"/>
        <end position="199"/>
    </location>
</feature>
<feature type="transmembrane region" description="Helical" evidence="1">
    <location>
        <begin position="325"/>
        <end position="343"/>
    </location>
</feature>
<dbReference type="Proteomes" id="UP000198356">
    <property type="component" value="Unassembled WGS sequence"/>
</dbReference>
<proteinExistence type="predicted"/>
<evidence type="ECO:0000256" key="1">
    <source>
        <dbReference type="SAM" id="Phobius"/>
    </source>
</evidence>
<feature type="transmembrane region" description="Helical" evidence="1">
    <location>
        <begin position="125"/>
        <end position="151"/>
    </location>
</feature>
<keyword evidence="1" id="KW-0472">Membrane</keyword>
<keyword evidence="3" id="KW-1185">Reference proteome</keyword>
<feature type="transmembrane region" description="Helical" evidence="1">
    <location>
        <begin position="300"/>
        <end position="319"/>
    </location>
</feature>
<evidence type="ECO:0008006" key="4">
    <source>
        <dbReference type="Google" id="ProtNLM"/>
    </source>
</evidence>
<organism evidence="2 3">
    <name type="scientific">Granulicella rosea</name>
    <dbReference type="NCBI Taxonomy" id="474952"/>
    <lineage>
        <taxon>Bacteria</taxon>
        <taxon>Pseudomonadati</taxon>
        <taxon>Acidobacteriota</taxon>
        <taxon>Terriglobia</taxon>
        <taxon>Terriglobales</taxon>
        <taxon>Acidobacteriaceae</taxon>
        <taxon>Granulicella</taxon>
    </lineage>
</organism>
<dbReference type="EMBL" id="FZOU01000011">
    <property type="protein sequence ID" value="SNT40370.1"/>
    <property type="molecule type" value="Genomic_DNA"/>
</dbReference>
<dbReference type="RefSeq" id="WP_089410251.1">
    <property type="nucleotide sequence ID" value="NZ_FZOU01000011.1"/>
</dbReference>
<feature type="transmembrane region" description="Helical" evidence="1">
    <location>
        <begin position="211"/>
        <end position="236"/>
    </location>
</feature>
<keyword evidence="1" id="KW-1133">Transmembrane helix</keyword>
<gene>
    <name evidence="2" type="ORF">SAMN05421770_11186</name>
</gene>
<dbReference type="AlphaFoldDB" id="A0A239MD06"/>
<reference evidence="2 3" key="1">
    <citation type="submission" date="2017-06" db="EMBL/GenBank/DDBJ databases">
        <authorList>
            <person name="Kim H.J."/>
            <person name="Triplett B.A."/>
        </authorList>
    </citation>
    <scope>NUCLEOTIDE SEQUENCE [LARGE SCALE GENOMIC DNA]</scope>
    <source>
        <strain evidence="2 3">DSM 18704</strain>
    </source>
</reference>
<feature type="transmembrane region" description="Helical" evidence="1">
    <location>
        <begin position="6"/>
        <end position="25"/>
    </location>
</feature>
<dbReference type="OrthoDB" id="9125015at2"/>
<accession>A0A239MD06</accession>
<evidence type="ECO:0000313" key="2">
    <source>
        <dbReference type="EMBL" id="SNT40370.1"/>
    </source>
</evidence>
<feature type="transmembrane region" description="Helical" evidence="1">
    <location>
        <begin position="95"/>
        <end position="113"/>
    </location>
</feature>
<protein>
    <recommendedName>
        <fullName evidence="4">4-amino-4-deoxy-L-arabinose transferase</fullName>
    </recommendedName>
</protein>
<name>A0A239MD06_9BACT</name>
<sequence>MRSESLAVRLTPVALFVASAVALFARFRRDTFLAFYDDDLFYYLKIAQNLTHGQGSTFDGIHLTNGYHPLWMLTLTALTAIVPHAAFFYALQCLLLASVMATFFAARGLLLNFNAGQTISNTYAVVLALQTMLLIRGGMEVTLTIPLALALCRYRLQPSFRWTAGAGVRLGLFAGLVILSRLDSALLVALLFAFDLLLARPATRDDWAGRLAAAAACGTPVALYLASNVAFFHTLMPLSGQAKQMRLHGGFNRAAIDSLLHYLPGALRGAIVLPAMLAILCALALLALRATRGLNNAQLAIALSLIAFPFLHILTLSYLSDWPLWGWYLYSVVLAMAGALALLTKMGWQATRWMPAAALALMALVTVAECRRTQAGNLCYSYGRDLEGFARTHDGVYAMGDAAGTAGYLMQPPLVQLEGLVMNKPYLALIRNQANLRDVLKSYGVRYYVTPDSKQIGNCAHATEPKQAGANAPHMQGDFCMSPVATFQHGAVTLVVFDLRTKDTRTTRLAEAPTLGATAETSLNAR</sequence>